<dbReference type="InterPro" id="IPR027021">
    <property type="entry name" value="C-di-GMP_BP_PA4608"/>
</dbReference>
<dbReference type="Proteomes" id="UP001201273">
    <property type="component" value="Unassembled WGS sequence"/>
</dbReference>
<keyword evidence="1" id="KW-0973">c-di-GMP</keyword>
<gene>
    <name evidence="3" type="ORF">K6Y31_06520</name>
</gene>
<reference evidence="3 4" key="1">
    <citation type="journal article" date="2022" name="Environ. Microbiol. Rep.">
        <title>Eco-phylogenetic analyses reveal divergent evolution of vitamin B12 metabolism in the marine bacterial family 'Psychromonadaceae'.</title>
        <authorList>
            <person name="Jin X."/>
            <person name="Yang Y."/>
            <person name="Cao H."/>
            <person name="Gao B."/>
            <person name="Zhao Z."/>
        </authorList>
    </citation>
    <scope>NUCLEOTIDE SEQUENCE [LARGE SCALE GENOMIC DNA]</scope>
    <source>
        <strain evidence="3 4">MKS20</strain>
    </source>
</reference>
<evidence type="ECO:0000256" key="1">
    <source>
        <dbReference type="PIRNR" id="PIRNR028141"/>
    </source>
</evidence>
<protein>
    <recommendedName>
        <fullName evidence="1">Cyclic diguanosine monophosphate-binding protein</fullName>
        <shortName evidence="1">c-di-GMP-binding protein</shortName>
    </recommendedName>
    <alternativeName>
        <fullName evidence="1">Pilz domain-containing protein</fullName>
    </alternativeName>
</protein>
<feature type="domain" description="PilZ" evidence="2">
    <location>
        <begin position="3"/>
        <end position="99"/>
    </location>
</feature>
<dbReference type="PIRSF" id="PIRSF028141">
    <property type="entry name" value="C-di-GMP_BP_PA4608"/>
    <property type="match status" value="1"/>
</dbReference>
<dbReference type="SUPFAM" id="SSF141371">
    <property type="entry name" value="PilZ domain-like"/>
    <property type="match status" value="1"/>
</dbReference>
<keyword evidence="1" id="KW-0547">Nucleotide-binding</keyword>
<accession>A0ABS8W7D4</accession>
<proteinExistence type="predicted"/>
<comment type="function">
    <text evidence="1">Binds the second messenger bis-(3'-5') cyclic dimeric guanosine monophosphate (c-di-GMP). Can bind two c-di-GMP molecules per monomer. May play a role in bacterial second-messenger regulated processes. Binding to c-di-GMP induces a conformational change of the C- and N-termini resulting in the exposure of a highly negative surface on one side of the protein to a possible effector protein.</text>
</comment>
<dbReference type="RefSeq" id="WP_233052005.1">
    <property type="nucleotide sequence ID" value="NZ_JAIMJA010000005.1"/>
</dbReference>
<evidence type="ECO:0000313" key="4">
    <source>
        <dbReference type="Proteomes" id="UP001201273"/>
    </source>
</evidence>
<comment type="subunit">
    <text evidence="1">Monomer in both c-di-GMP-bound and free forms.</text>
</comment>
<dbReference type="Gene3D" id="2.40.10.220">
    <property type="entry name" value="predicted glycosyltransferase like domains"/>
    <property type="match status" value="1"/>
</dbReference>
<dbReference type="Pfam" id="PF07238">
    <property type="entry name" value="PilZ"/>
    <property type="match status" value="1"/>
</dbReference>
<comment type="caution">
    <text evidence="3">The sequence shown here is derived from an EMBL/GenBank/DDBJ whole genome shotgun (WGS) entry which is preliminary data.</text>
</comment>
<evidence type="ECO:0000313" key="3">
    <source>
        <dbReference type="EMBL" id="MCE2594463.1"/>
    </source>
</evidence>
<organism evidence="3 4">
    <name type="scientific">Motilimonas cestriensis</name>
    <dbReference type="NCBI Taxonomy" id="2742685"/>
    <lineage>
        <taxon>Bacteria</taxon>
        <taxon>Pseudomonadati</taxon>
        <taxon>Pseudomonadota</taxon>
        <taxon>Gammaproteobacteria</taxon>
        <taxon>Alteromonadales</taxon>
        <taxon>Alteromonadales genera incertae sedis</taxon>
        <taxon>Motilimonas</taxon>
    </lineage>
</organism>
<dbReference type="EMBL" id="JAIMJA010000005">
    <property type="protein sequence ID" value="MCE2594463.1"/>
    <property type="molecule type" value="Genomic_DNA"/>
</dbReference>
<name>A0ABS8W7D4_9GAMM</name>
<sequence>MSERRKFSRVVYEANASIEASGQHWPTRLLDLSLKGALVATPDNWNEAIGNELILHFTLVDTNIELSMNVTLCHQHDDHLGLKTTSIDIESATHLKRLVQLNVGDDELLHRELEQLVKQQD</sequence>
<keyword evidence="4" id="KW-1185">Reference proteome</keyword>
<dbReference type="InterPro" id="IPR009875">
    <property type="entry name" value="PilZ_domain"/>
</dbReference>
<evidence type="ECO:0000259" key="2">
    <source>
        <dbReference type="Pfam" id="PF07238"/>
    </source>
</evidence>